<comment type="caution">
    <text evidence="7">The sequence shown here is derived from an EMBL/GenBank/DDBJ whole genome shotgun (WGS) entry which is preliminary data.</text>
</comment>
<dbReference type="Pfam" id="PF13515">
    <property type="entry name" value="FUSC_2"/>
    <property type="match status" value="1"/>
</dbReference>
<name>A0A841EQ85_9BACT</name>
<feature type="transmembrane region" description="Helical" evidence="5">
    <location>
        <begin position="194"/>
        <end position="217"/>
    </location>
</feature>
<proteinExistence type="predicted"/>
<dbReference type="EMBL" id="JACHKT010000010">
    <property type="protein sequence ID" value="MBB6003163.1"/>
    <property type="molecule type" value="Genomic_DNA"/>
</dbReference>
<evidence type="ECO:0000256" key="1">
    <source>
        <dbReference type="ARBA" id="ARBA00004141"/>
    </source>
</evidence>
<sequence>MEELSIKEFLSQEIKAFFKLKKSDRLWHIPVLASLCIGIPLLIGLAFDNVKSGLLASLSGLVILYIPTANSIVSRMATMLICSFGFMVSYAIGLIFSFNPFVSTIVFGIFSTMVYWINLYFKTKPPASFFFIMIGSLASGMPHDLSSIPQRIGLIAMGTMLACTLALLYSFFVQRKIYKKDAIIISELLVKSKYADLVEAMIVGSFMFTSMLIGHVLKFQNPYWIPISCLAVMQGVNLYHIWQRVIHRILGTFLGLGLCWLFLSIIHTPFSICITIIILQFIIEILIVRHYALAVIFITPMTILLAEAANPLILDPDLLIATRFLDISIGSLIGAIGGWFVHNEKIRFYTIMKIRKAKLVLMGK</sequence>
<feature type="transmembrane region" description="Helical" evidence="5">
    <location>
        <begin position="223"/>
        <end position="242"/>
    </location>
</feature>
<feature type="transmembrane region" description="Helical" evidence="5">
    <location>
        <begin position="104"/>
        <end position="121"/>
    </location>
</feature>
<evidence type="ECO:0000259" key="6">
    <source>
        <dbReference type="Pfam" id="PF13515"/>
    </source>
</evidence>
<dbReference type="GO" id="GO:0016020">
    <property type="term" value="C:membrane"/>
    <property type="evidence" value="ECO:0007669"/>
    <property type="project" value="UniProtKB-SubCell"/>
</dbReference>
<keyword evidence="8" id="KW-1185">Reference proteome</keyword>
<feature type="transmembrane region" description="Helical" evidence="5">
    <location>
        <begin position="318"/>
        <end position="341"/>
    </location>
</feature>
<reference evidence="7 8" key="1">
    <citation type="submission" date="2020-08" db="EMBL/GenBank/DDBJ databases">
        <title>Functional genomics of gut bacteria from endangered species of beetles.</title>
        <authorList>
            <person name="Carlos-Shanley C."/>
        </authorList>
    </citation>
    <scope>NUCLEOTIDE SEQUENCE [LARGE SCALE GENOMIC DNA]</scope>
    <source>
        <strain evidence="7 8">S00070</strain>
    </source>
</reference>
<dbReference type="Proteomes" id="UP000524404">
    <property type="component" value="Unassembled WGS sequence"/>
</dbReference>
<keyword evidence="3 5" id="KW-1133">Transmembrane helix</keyword>
<keyword evidence="2 5" id="KW-0812">Transmembrane</keyword>
<dbReference type="RefSeq" id="WP_184133445.1">
    <property type="nucleotide sequence ID" value="NZ_JACHKT010000010.1"/>
</dbReference>
<evidence type="ECO:0000256" key="4">
    <source>
        <dbReference type="ARBA" id="ARBA00023136"/>
    </source>
</evidence>
<evidence type="ECO:0000256" key="3">
    <source>
        <dbReference type="ARBA" id="ARBA00022989"/>
    </source>
</evidence>
<evidence type="ECO:0000256" key="5">
    <source>
        <dbReference type="SAM" id="Phobius"/>
    </source>
</evidence>
<protein>
    <submittedName>
        <fullName evidence="7">Uncharacterized membrane protein YgaE (UPF0421/DUF939 family)</fullName>
    </submittedName>
</protein>
<accession>A0A841EQ85</accession>
<evidence type="ECO:0000256" key="2">
    <source>
        <dbReference type="ARBA" id="ARBA00022692"/>
    </source>
</evidence>
<feature type="transmembrane region" description="Helical" evidence="5">
    <location>
        <begin position="26"/>
        <end position="47"/>
    </location>
</feature>
<feature type="domain" description="Integral membrane bound transporter" evidence="6">
    <location>
        <begin position="210"/>
        <end position="336"/>
    </location>
</feature>
<organism evidence="7 8">
    <name type="scientific">Arcicella rosea</name>
    <dbReference type="NCBI Taxonomy" id="502909"/>
    <lineage>
        <taxon>Bacteria</taxon>
        <taxon>Pseudomonadati</taxon>
        <taxon>Bacteroidota</taxon>
        <taxon>Cytophagia</taxon>
        <taxon>Cytophagales</taxon>
        <taxon>Flectobacillaceae</taxon>
        <taxon>Arcicella</taxon>
    </lineage>
</organism>
<comment type="subcellular location">
    <subcellularLocation>
        <location evidence="1">Membrane</location>
        <topology evidence="1">Multi-pass membrane protein</topology>
    </subcellularLocation>
</comment>
<feature type="transmembrane region" description="Helical" evidence="5">
    <location>
        <begin position="254"/>
        <end position="282"/>
    </location>
</feature>
<feature type="transmembrane region" description="Helical" evidence="5">
    <location>
        <begin position="53"/>
        <end position="73"/>
    </location>
</feature>
<dbReference type="AlphaFoldDB" id="A0A841EQ85"/>
<keyword evidence="4 5" id="KW-0472">Membrane</keyword>
<gene>
    <name evidence="7" type="ORF">HNP25_001815</name>
</gene>
<evidence type="ECO:0000313" key="8">
    <source>
        <dbReference type="Proteomes" id="UP000524404"/>
    </source>
</evidence>
<feature type="transmembrane region" description="Helical" evidence="5">
    <location>
        <begin position="152"/>
        <end position="173"/>
    </location>
</feature>
<dbReference type="InterPro" id="IPR049453">
    <property type="entry name" value="Memb_transporter_dom"/>
</dbReference>
<feature type="transmembrane region" description="Helical" evidence="5">
    <location>
        <begin position="288"/>
        <end position="306"/>
    </location>
</feature>
<evidence type="ECO:0000313" key="7">
    <source>
        <dbReference type="EMBL" id="MBB6003163.1"/>
    </source>
</evidence>